<feature type="repeat" description="TPR" evidence="3">
    <location>
        <begin position="297"/>
        <end position="330"/>
    </location>
</feature>
<dbReference type="SMART" id="SM00028">
    <property type="entry name" value="TPR"/>
    <property type="match status" value="13"/>
</dbReference>
<dbReference type="PROSITE" id="PS50293">
    <property type="entry name" value="TPR_REGION"/>
    <property type="match status" value="1"/>
</dbReference>
<evidence type="ECO:0000313" key="7">
    <source>
        <dbReference type="Proteomes" id="UP000181976"/>
    </source>
</evidence>
<feature type="repeat" description="TPR" evidence="3">
    <location>
        <begin position="229"/>
        <end position="262"/>
    </location>
</feature>
<feature type="repeat" description="TPR" evidence="3">
    <location>
        <begin position="127"/>
        <end position="160"/>
    </location>
</feature>
<dbReference type="STRING" id="385682.SAMN05444380_10490"/>
<dbReference type="PANTHER" id="PTHR44858:SF1">
    <property type="entry name" value="UDP-N-ACETYLGLUCOSAMINE--PEPTIDE N-ACETYLGLUCOSAMINYLTRANSFERASE SPINDLY-RELATED"/>
    <property type="match status" value="1"/>
</dbReference>
<name>A0A1I1WIG9_9BACT</name>
<dbReference type="SUPFAM" id="SSF48452">
    <property type="entry name" value="TPR-like"/>
    <property type="match status" value="3"/>
</dbReference>
<dbReference type="PROSITE" id="PS50005">
    <property type="entry name" value="TPR"/>
    <property type="match status" value="9"/>
</dbReference>
<dbReference type="Pfam" id="PF13371">
    <property type="entry name" value="TPR_9"/>
    <property type="match status" value="1"/>
</dbReference>
<feature type="repeat" description="TPR" evidence="3">
    <location>
        <begin position="518"/>
        <end position="551"/>
    </location>
</feature>
<dbReference type="Proteomes" id="UP000181976">
    <property type="component" value="Unassembled WGS sequence"/>
</dbReference>
<dbReference type="Pfam" id="PF13174">
    <property type="entry name" value="TPR_6"/>
    <property type="match status" value="1"/>
</dbReference>
<reference evidence="6 7" key="1">
    <citation type="submission" date="2016-10" db="EMBL/GenBank/DDBJ databases">
        <authorList>
            <person name="de Groot N.N."/>
        </authorList>
    </citation>
    <scope>NUCLEOTIDE SEQUENCE [LARGE SCALE GENOMIC DNA]</scope>
    <source>
        <strain evidence="6 7">DSM 19012</strain>
    </source>
</reference>
<feature type="region of interest" description="Disordered" evidence="5">
    <location>
        <begin position="376"/>
        <end position="401"/>
    </location>
</feature>
<dbReference type="Gene3D" id="1.25.40.10">
    <property type="entry name" value="Tetratricopeptide repeat domain"/>
    <property type="match status" value="6"/>
</dbReference>
<dbReference type="eggNOG" id="COG0457">
    <property type="taxonomic scope" value="Bacteria"/>
</dbReference>
<feature type="repeat" description="TPR" evidence="3">
    <location>
        <begin position="195"/>
        <end position="228"/>
    </location>
</feature>
<feature type="repeat" description="TPR" evidence="3">
    <location>
        <begin position="619"/>
        <end position="652"/>
    </location>
</feature>
<dbReference type="Pfam" id="PF13414">
    <property type="entry name" value="TPR_11"/>
    <property type="match status" value="1"/>
</dbReference>
<feature type="repeat" description="TPR" evidence="3">
    <location>
        <begin position="93"/>
        <end position="126"/>
    </location>
</feature>
<dbReference type="PANTHER" id="PTHR44858">
    <property type="entry name" value="TETRATRICOPEPTIDE REPEAT PROTEIN 6"/>
    <property type="match status" value="1"/>
</dbReference>
<evidence type="ECO:0000256" key="3">
    <source>
        <dbReference type="PROSITE-ProRule" id="PRU00339"/>
    </source>
</evidence>
<feature type="repeat" description="TPR" evidence="3">
    <location>
        <begin position="161"/>
        <end position="194"/>
    </location>
</feature>
<gene>
    <name evidence="6" type="ORF">SAMN05444380_10490</name>
</gene>
<dbReference type="EMBL" id="FONA01000004">
    <property type="protein sequence ID" value="SFD94178.1"/>
    <property type="molecule type" value="Genomic_DNA"/>
</dbReference>
<accession>A0A1I1WIG9</accession>
<feature type="repeat" description="TPR" evidence="3">
    <location>
        <begin position="263"/>
        <end position="296"/>
    </location>
</feature>
<dbReference type="RefSeq" id="WP_010528215.1">
    <property type="nucleotide sequence ID" value="NZ_AFSL01000074.1"/>
</dbReference>
<keyword evidence="2 3" id="KW-0802">TPR repeat</keyword>
<dbReference type="InterPro" id="IPR011990">
    <property type="entry name" value="TPR-like_helical_dom_sf"/>
</dbReference>
<evidence type="ECO:0000256" key="1">
    <source>
        <dbReference type="ARBA" id="ARBA00022737"/>
    </source>
</evidence>
<proteinExistence type="predicted"/>
<keyword evidence="7" id="KW-1185">Reference proteome</keyword>
<evidence type="ECO:0000256" key="5">
    <source>
        <dbReference type="SAM" id="MobiDB-lite"/>
    </source>
</evidence>
<dbReference type="InParanoid" id="A0A1I1WIG9"/>
<dbReference type="OrthoDB" id="712930at2"/>
<organism evidence="6 7">
    <name type="scientific">Thermophagus xiamenensis</name>
    <dbReference type="NCBI Taxonomy" id="385682"/>
    <lineage>
        <taxon>Bacteria</taxon>
        <taxon>Pseudomonadati</taxon>
        <taxon>Bacteroidota</taxon>
        <taxon>Bacteroidia</taxon>
        <taxon>Marinilabiliales</taxon>
        <taxon>Marinilabiliaceae</taxon>
        <taxon>Thermophagus</taxon>
    </lineage>
</organism>
<evidence type="ECO:0000256" key="4">
    <source>
        <dbReference type="SAM" id="Coils"/>
    </source>
</evidence>
<feature type="coiled-coil region" evidence="4">
    <location>
        <begin position="562"/>
        <end position="589"/>
    </location>
</feature>
<protein>
    <submittedName>
        <fullName evidence="6">Tfp pilus assembly protein PilF</fullName>
    </submittedName>
</protein>
<dbReference type="AlphaFoldDB" id="A0A1I1WIG9"/>
<dbReference type="Pfam" id="PF13181">
    <property type="entry name" value="TPR_8"/>
    <property type="match status" value="3"/>
</dbReference>
<keyword evidence="1" id="KW-0677">Repeat</keyword>
<evidence type="ECO:0000313" key="6">
    <source>
        <dbReference type="EMBL" id="SFD94178.1"/>
    </source>
</evidence>
<keyword evidence="4" id="KW-0175">Coiled coil</keyword>
<dbReference type="InterPro" id="IPR019734">
    <property type="entry name" value="TPR_rpt"/>
</dbReference>
<dbReference type="InterPro" id="IPR050498">
    <property type="entry name" value="Ycf3"/>
</dbReference>
<sequence length="707" mass="81538">MQKTFYIISFLLVLGVGSVRSQIDTDRMTIIGRNALYFEDYILAIQYFNQIIKAKPFLAEPYFYRALGKYYLEDFNGALNDCNEALKRNPYLVDAYNLRGILYQKLNKPEASVTDFKQGLKVDPLNVNLLINLGIAYIQTEQYDKAIETYSDVLKLSPNLIRAYLNRGLAKFSAQDTSGALEDFSKAIDVNPYIPDGYVNRSMIQYYKSDFEGALSDINEAIKLRPDESSFYMNRAIIRYQLDDLRGAMADFDKFVAMEPRNALGYNNRGILRAEIGDLDGAIEDFSRVLALREDDLPTLYYRAMLYKEKGEFEKALSDFNIVADAYPDFAPVYYNRAEVKQALGQFESAQLDYNTAMKLEMDRRNEIDQNAADALAANDQNNSGQKSKIPKRKATKKEGDRNIRNYNKIAVLDDFGTDQVEQLTPNTLRGKIQNRNIAIDLQRPYGITFFPGDTLVHRVRYFKKEVEELSNSFLFSHPLEISNATIEPDRDTSAEIFKTIADLDKKIDSVSSIDEKIIYLMERGLLYLDVLNLNNAIDNFNQVIELRPNYFLGYFARAFTRFRMEETLKELNRQKQAADQSLIMTNKDNDELGKQTRMTYEMIITDLQKVAEINPNFEFAWFNLGYFNSLLKNFDKAVKNYTKAIEENNEFAEAYFNRGLIRIYQGKKTEGTLDLSKAGELGVFEAYSVIKRYGSYEIDLEKEKER</sequence>
<evidence type="ECO:0000256" key="2">
    <source>
        <dbReference type="ARBA" id="ARBA00022803"/>
    </source>
</evidence>